<evidence type="ECO:0000256" key="1">
    <source>
        <dbReference type="SAM" id="MobiDB-lite"/>
    </source>
</evidence>
<dbReference type="RefSeq" id="WP_267926572.1">
    <property type="nucleotide sequence ID" value="NZ_AP024233.1"/>
</dbReference>
<sequence length="327" mass="37833">MSETEPGKQKSSRRKKSSPWPIIWLGCLLLAGLAVALGWYLIREQKTATLVARLEEPLETPPVEQVPEPPSPKTLTVPEPPAPALESGAAPQPPRTGEEKIQIQPSPAVELPPPAPVLTKEEQECRELALRLHDFFTSLDEKEYIREFQLGKPSQEYFRALADKLLDNPPVVSREYDDLYTMLKNMAHFFRIIGKNNILLLKAIFDREGDRVEDVAADLYRWATLQCESDRFSFVLPLDKLYEYAGFFLNTIGGRSYLFRRDSQLRLLVNYYSTLIIDWANREDANRYGLDIRQILPQLIQEIETSNQLVYKERYLDRLYELLEQYQ</sequence>
<feature type="region of interest" description="Disordered" evidence="1">
    <location>
        <begin position="59"/>
        <end position="115"/>
    </location>
</feature>
<evidence type="ECO:0000313" key="4">
    <source>
        <dbReference type="Proteomes" id="UP001063350"/>
    </source>
</evidence>
<accession>A0A915UAC3</accession>
<dbReference type="AlphaFoldDB" id="A0A915UAC3"/>
<name>A0A915UAC3_9BACT</name>
<feature type="compositionally biased region" description="Pro residues" evidence="1">
    <location>
        <begin position="67"/>
        <end position="83"/>
    </location>
</feature>
<gene>
    <name evidence="3" type="ORF">GF1_22070</name>
</gene>
<reference evidence="3" key="1">
    <citation type="submission" date="2020-12" db="EMBL/GenBank/DDBJ databases">
        <title>Desulfobium dissulfuricans gen. nov., sp. nov., a novel mesophilic, sulfate-reducing bacterium isolated from a deep-sea hydrothermal vent.</title>
        <authorList>
            <person name="Hashimoto Y."/>
            <person name="Tame A."/>
            <person name="Sawayama S."/>
            <person name="Miyazaki J."/>
            <person name="Takai K."/>
            <person name="Nakagawa S."/>
        </authorList>
    </citation>
    <scope>NUCLEOTIDE SEQUENCE</scope>
    <source>
        <strain evidence="3">GF1</strain>
    </source>
</reference>
<keyword evidence="2" id="KW-0472">Membrane</keyword>
<keyword evidence="2" id="KW-1133">Transmembrane helix</keyword>
<dbReference type="KEGG" id="ddu:GF1_22070"/>
<proteinExistence type="predicted"/>
<organism evidence="3 4">
    <name type="scientific">Desulfolithobacter dissulfuricans</name>
    <dbReference type="NCBI Taxonomy" id="2795293"/>
    <lineage>
        <taxon>Bacteria</taxon>
        <taxon>Pseudomonadati</taxon>
        <taxon>Thermodesulfobacteriota</taxon>
        <taxon>Desulfobulbia</taxon>
        <taxon>Desulfobulbales</taxon>
        <taxon>Desulfobulbaceae</taxon>
        <taxon>Desulfolithobacter</taxon>
    </lineage>
</organism>
<keyword evidence="4" id="KW-1185">Reference proteome</keyword>
<keyword evidence="2" id="KW-0812">Transmembrane</keyword>
<feature type="transmembrane region" description="Helical" evidence="2">
    <location>
        <begin position="21"/>
        <end position="42"/>
    </location>
</feature>
<protein>
    <submittedName>
        <fullName evidence="3">Uncharacterized protein</fullName>
    </submittedName>
</protein>
<evidence type="ECO:0000313" key="3">
    <source>
        <dbReference type="EMBL" id="BCO09831.1"/>
    </source>
</evidence>
<dbReference type="Proteomes" id="UP001063350">
    <property type="component" value="Chromosome"/>
</dbReference>
<evidence type="ECO:0000256" key="2">
    <source>
        <dbReference type="SAM" id="Phobius"/>
    </source>
</evidence>
<dbReference type="EMBL" id="AP024233">
    <property type="protein sequence ID" value="BCO09831.1"/>
    <property type="molecule type" value="Genomic_DNA"/>
</dbReference>